<dbReference type="Proteomes" id="UP000569914">
    <property type="component" value="Unassembled WGS sequence"/>
</dbReference>
<organism evidence="4 5">
    <name type="scientific">Microlunatus parietis</name>
    <dbReference type="NCBI Taxonomy" id="682979"/>
    <lineage>
        <taxon>Bacteria</taxon>
        <taxon>Bacillati</taxon>
        <taxon>Actinomycetota</taxon>
        <taxon>Actinomycetes</taxon>
        <taxon>Propionibacteriales</taxon>
        <taxon>Propionibacteriaceae</taxon>
        <taxon>Microlunatus</taxon>
    </lineage>
</organism>
<name>A0A7Y9I4P1_9ACTN</name>
<dbReference type="InterPro" id="IPR055170">
    <property type="entry name" value="GFO_IDH_MocA-like_dom"/>
</dbReference>
<dbReference type="Pfam" id="PF22725">
    <property type="entry name" value="GFO_IDH_MocA_C3"/>
    <property type="match status" value="1"/>
</dbReference>
<gene>
    <name evidence="4" type="ORF">BKA15_001083</name>
</gene>
<dbReference type="InterPro" id="IPR000683">
    <property type="entry name" value="Gfo/Idh/MocA-like_OxRdtase_N"/>
</dbReference>
<reference evidence="4 5" key="1">
    <citation type="submission" date="2020-07" db="EMBL/GenBank/DDBJ databases">
        <title>Sequencing the genomes of 1000 actinobacteria strains.</title>
        <authorList>
            <person name="Klenk H.-P."/>
        </authorList>
    </citation>
    <scope>NUCLEOTIDE SEQUENCE [LARGE SCALE GENOMIC DNA]</scope>
    <source>
        <strain evidence="4 5">DSM 22083</strain>
    </source>
</reference>
<sequence length="386" mass="41088">MTSPDSPVRAAIVGFGWMGQVHARAYCRLAQHYPDLPAPELVAVAEIDGGERIRRLATGYGVDTVLDDWRELLARDDLDLVSVTTPNFLHQEVGVAVARSGRHLWLEKPAGRDLAETTAIADAAAAAGVRSAVGFNYRYPPAVEAARELIKDGRLGRVTMVSIRMLADYSADPGGAFSWRFDKALSGSGVLGDLVCHGVDLGRYLVGEIESVIADDAIFISERPEAGGATSHFAQGSGPSRPVQNEDFLSALLRFEGGARGVLESCRTSVGDQCRYGIEVRGTEGAVAWDFRRLGELQVCLDGGRAGAAYRTVLVGPEAGDLGAFQPAPGIALSYDDLKVIELHRLITAIRTGRETGATMIDAVAAARVGAALSRSIEQKSWVDVG</sequence>
<dbReference type="GO" id="GO:0016491">
    <property type="term" value="F:oxidoreductase activity"/>
    <property type="evidence" value="ECO:0007669"/>
    <property type="project" value="UniProtKB-KW"/>
</dbReference>
<dbReference type="InterPro" id="IPR036291">
    <property type="entry name" value="NAD(P)-bd_dom_sf"/>
</dbReference>
<dbReference type="PANTHER" id="PTHR43818">
    <property type="entry name" value="BCDNA.GH03377"/>
    <property type="match status" value="1"/>
</dbReference>
<dbReference type="Pfam" id="PF01408">
    <property type="entry name" value="GFO_IDH_MocA"/>
    <property type="match status" value="1"/>
</dbReference>
<dbReference type="InterPro" id="IPR050463">
    <property type="entry name" value="Gfo/Idh/MocA_oxidrdct_glycsds"/>
</dbReference>
<evidence type="ECO:0000259" key="2">
    <source>
        <dbReference type="Pfam" id="PF01408"/>
    </source>
</evidence>
<accession>A0A7Y9I4P1</accession>
<evidence type="ECO:0000256" key="1">
    <source>
        <dbReference type="ARBA" id="ARBA00023002"/>
    </source>
</evidence>
<keyword evidence="5" id="KW-1185">Reference proteome</keyword>
<dbReference type="SUPFAM" id="SSF55347">
    <property type="entry name" value="Glyceraldehyde-3-phosphate dehydrogenase-like, C-terminal domain"/>
    <property type="match status" value="1"/>
</dbReference>
<dbReference type="PANTHER" id="PTHR43818:SF11">
    <property type="entry name" value="BCDNA.GH03377"/>
    <property type="match status" value="1"/>
</dbReference>
<evidence type="ECO:0000313" key="4">
    <source>
        <dbReference type="EMBL" id="NYE69754.1"/>
    </source>
</evidence>
<dbReference type="SUPFAM" id="SSF51735">
    <property type="entry name" value="NAD(P)-binding Rossmann-fold domains"/>
    <property type="match status" value="1"/>
</dbReference>
<dbReference type="RefSeq" id="WP_179748731.1">
    <property type="nucleotide sequence ID" value="NZ_JACCBU010000001.1"/>
</dbReference>
<comment type="caution">
    <text evidence="4">The sequence shown here is derived from an EMBL/GenBank/DDBJ whole genome shotgun (WGS) entry which is preliminary data.</text>
</comment>
<dbReference type="Gene3D" id="3.40.50.720">
    <property type="entry name" value="NAD(P)-binding Rossmann-like Domain"/>
    <property type="match status" value="1"/>
</dbReference>
<dbReference type="GO" id="GO:0000166">
    <property type="term" value="F:nucleotide binding"/>
    <property type="evidence" value="ECO:0007669"/>
    <property type="project" value="InterPro"/>
</dbReference>
<evidence type="ECO:0000313" key="5">
    <source>
        <dbReference type="Proteomes" id="UP000569914"/>
    </source>
</evidence>
<feature type="domain" description="GFO/IDH/MocA-like oxidoreductase" evidence="3">
    <location>
        <begin position="144"/>
        <end position="287"/>
    </location>
</feature>
<dbReference type="AlphaFoldDB" id="A0A7Y9I4P1"/>
<keyword evidence="1" id="KW-0560">Oxidoreductase</keyword>
<dbReference type="EMBL" id="JACCBU010000001">
    <property type="protein sequence ID" value="NYE69754.1"/>
    <property type="molecule type" value="Genomic_DNA"/>
</dbReference>
<evidence type="ECO:0000259" key="3">
    <source>
        <dbReference type="Pfam" id="PF22725"/>
    </source>
</evidence>
<protein>
    <submittedName>
        <fullName evidence="4">Putative dehydrogenase</fullName>
    </submittedName>
</protein>
<dbReference type="Gene3D" id="3.30.360.10">
    <property type="entry name" value="Dihydrodipicolinate Reductase, domain 2"/>
    <property type="match status" value="1"/>
</dbReference>
<proteinExistence type="predicted"/>
<feature type="domain" description="Gfo/Idh/MocA-like oxidoreductase N-terminal" evidence="2">
    <location>
        <begin position="9"/>
        <end position="135"/>
    </location>
</feature>